<keyword evidence="1" id="KW-0732">Signal</keyword>
<evidence type="ECO:0000313" key="3">
    <source>
        <dbReference type="Proteomes" id="UP000000495"/>
    </source>
</evidence>
<dbReference type="AlphaFoldDB" id="F8L0W7"/>
<evidence type="ECO:0000256" key="1">
    <source>
        <dbReference type="SAM" id="SignalP"/>
    </source>
</evidence>
<reference evidence="2 3" key="2">
    <citation type="journal article" date="2011" name="Mol. Biol. Evol.">
        <title>Unity in variety--the pan-genome of the Chlamydiae.</title>
        <authorList>
            <person name="Collingro A."/>
            <person name="Tischler P."/>
            <person name="Weinmaier T."/>
            <person name="Penz T."/>
            <person name="Heinz E."/>
            <person name="Brunham R.C."/>
            <person name="Read T.D."/>
            <person name="Bavoil P.M."/>
            <person name="Sachse K."/>
            <person name="Kahane S."/>
            <person name="Friedman M.G."/>
            <person name="Rattei T."/>
            <person name="Myers G.S."/>
            <person name="Horn M."/>
        </authorList>
    </citation>
    <scope>NUCLEOTIDE SEQUENCE [LARGE SCALE GENOMIC DNA]</scope>
    <source>
        <strain evidence="3">UV7</strain>
    </source>
</reference>
<evidence type="ECO:0008006" key="4">
    <source>
        <dbReference type="Google" id="ProtNLM"/>
    </source>
</evidence>
<dbReference type="eggNOG" id="COG1452">
    <property type="taxonomic scope" value="Bacteria"/>
</dbReference>
<organism evidence="2 3">
    <name type="scientific">Parachlamydia acanthamoebae (strain UV7)</name>
    <dbReference type="NCBI Taxonomy" id="765952"/>
    <lineage>
        <taxon>Bacteria</taxon>
        <taxon>Pseudomonadati</taxon>
        <taxon>Chlamydiota</taxon>
        <taxon>Chlamydiia</taxon>
        <taxon>Parachlamydiales</taxon>
        <taxon>Parachlamydiaceae</taxon>
        <taxon>Parachlamydia</taxon>
    </lineage>
</organism>
<protein>
    <recommendedName>
        <fullName evidence="4">LPS-assembly protein LptD</fullName>
    </recommendedName>
</protein>
<dbReference type="EMBL" id="FR872580">
    <property type="protein sequence ID" value="CCB86875.1"/>
    <property type="molecule type" value="Genomic_DNA"/>
</dbReference>
<keyword evidence="3" id="KW-1185">Reference proteome</keyword>
<feature type="chain" id="PRO_5003373915" description="LPS-assembly protein LptD" evidence="1">
    <location>
        <begin position="37"/>
        <end position="733"/>
    </location>
</feature>
<dbReference type="InterPro" id="IPR050218">
    <property type="entry name" value="LptD"/>
</dbReference>
<dbReference type="HOGENOM" id="CLU_391676_0_0_0"/>
<reference key="1">
    <citation type="journal article" date="2011" name="Mol. Biol. Evol.">
        <title>Unity in variety -- the pan-genome of the Chlamydiae.</title>
        <authorList>
            <person name="Collingro A."/>
            <person name="Tischler P."/>
            <person name="Weinmaier T."/>
            <person name="Penz T."/>
            <person name="Heinz E."/>
            <person name="Brunham R.C."/>
            <person name="Read T.D."/>
            <person name="Bavoil P.M."/>
            <person name="Sachse K."/>
            <person name="Kahane S."/>
            <person name="Friedman M.G."/>
            <person name="Rattei T."/>
            <person name="Myers G.S.A."/>
            <person name="Horn M."/>
        </authorList>
    </citation>
    <scope>NUCLEOTIDE SEQUENCE</scope>
    <source>
        <strain>UV7</strain>
    </source>
</reference>
<sequence>MYTYLRSQINHLKLLKFHFFFSLLLFVPLSSMQANDDEKLVDDLFAQGITVDLRSPSFSDGVLHTDQGGVIQGRDIRIQAKEITYTKKKLDKKPVCLLNAQDSVMLEFGDYVFVGSRLDYDFQTNSGVIYDARTGIEPWYFGGKEIELCADGNYRVRHGFVTTSENYIPEWQISSDEASLTDGRNVAAKNVYFTFVKMPLFWLPSFKLNLNTILDNPIRYNVRWGGRQGPRIGMTYEVFSWNNWKTFFRFDYRIRRGPGAGFETYYRSPDHRAEFQSISYIARDSSLLHPSEKLRYRFQGIYHNSVLDDKVTIDLTYDKLSDKEMATDYQDKSLELETALRTQLHVRRQHEQWITNFYTVVRANGFQTLKQELPTIKTSWRPFVLGPTRVITDMHFTASYLDFVYSTPNKWNVPDYHATRLAYTQRFYRSWKAGIFNISPEVGGKLIYYGNSPKKDDRLLTFGDFGFNAHTKFERFFGNCKHAVQPYMQYRYLTSPTVSPNDHYIFDIDDGWYRLNLLRFGVSQSLYCKEGIGCFQRPIFADLYAYAFFDTPTIHSAVPKAYAQVRFASFETLRHILVTSWDFEHQQLDEFNFHTDWTISQNIAFACEYRHRSAFHWRKVDQTNFILDSFRKENSLRHSSLSDRRDTLLFHLFYRFHPAWSIEFESRHGWNRMREPSYNEFEIDLNTIIRSCWHVQLSYRHKEDDDRLALYLSVGMKRPDTSCSRSFWPSLEF</sequence>
<dbReference type="PANTHER" id="PTHR30189:SF1">
    <property type="entry name" value="LPS-ASSEMBLY PROTEIN LPTD"/>
    <property type="match status" value="1"/>
</dbReference>
<feature type="signal peptide" evidence="1">
    <location>
        <begin position="1"/>
        <end position="36"/>
    </location>
</feature>
<accession>F8L0W7</accession>
<evidence type="ECO:0000313" key="2">
    <source>
        <dbReference type="EMBL" id="CCB86875.1"/>
    </source>
</evidence>
<dbReference type="PANTHER" id="PTHR30189">
    <property type="entry name" value="LPS-ASSEMBLY PROTEIN"/>
    <property type="match status" value="1"/>
</dbReference>
<dbReference type="GO" id="GO:1990351">
    <property type="term" value="C:transporter complex"/>
    <property type="evidence" value="ECO:0007669"/>
    <property type="project" value="TreeGrafter"/>
</dbReference>
<dbReference type="Proteomes" id="UP000000495">
    <property type="component" value="Chromosome"/>
</dbReference>
<dbReference type="GO" id="GO:0009279">
    <property type="term" value="C:cell outer membrane"/>
    <property type="evidence" value="ECO:0007669"/>
    <property type="project" value="TreeGrafter"/>
</dbReference>
<gene>
    <name evidence="2" type="ordered locus">PUV_19250</name>
</gene>
<dbReference type="KEGG" id="puv:PUV_19250"/>
<proteinExistence type="predicted"/>
<name>F8L0W7_PARAV</name>
<dbReference type="STRING" id="765952.PUV_19250"/>